<organism evidence="1 2">
    <name type="scientific">Zarea fungicola</name>
    <dbReference type="NCBI Taxonomy" id="93591"/>
    <lineage>
        <taxon>Eukaryota</taxon>
        <taxon>Fungi</taxon>
        <taxon>Dikarya</taxon>
        <taxon>Ascomycota</taxon>
        <taxon>Pezizomycotina</taxon>
        <taxon>Sordariomycetes</taxon>
        <taxon>Hypocreomycetidae</taxon>
        <taxon>Hypocreales</taxon>
        <taxon>Cordycipitaceae</taxon>
        <taxon>Zarea</taxon>
    </lineage>
</organism>
<keyword evidence="2" id="KW-1185">Reference proteome</keyword>
<evidence type="ECO:0000313" key="1">
    <source>
        <dbReference type="EMBL" id="KAJ2980504.1"/>
    </source>
</evidence>
<comment type="caution">
    <text evidence="1">The sequence shown here is derived from an EMBL/GenBank/DDBJ whole genome shotgun (WGS) entry which is preliminary data.</text>
</comment>
<dbReference type="EMBL" id="JANJQO010000194">
    <property type="protein sequence ID" value="KAJ2980504.1"/>
    <property type="molecule type" value="Genomic_DNA"/>
</dbReference>
<gene>
    <name evidence="1" type="ORF">NQ176_g2598</name>
</gene>
<accession>A0ACC1NN59</accession>
<dbReference type="Proteomes" id="UP001143910">
    <property type="component" value="Unassembled WGS sequence"/>
</dbReference>
<name>A0ACC1NN59_9HYPO</name>
<evidence type="ECO:0000313" key="2">
    <source>
        <dbReference type="Proteomes" id="UP001143910"/>
    </source>
</evidence>
<sequence>MSKQIILILGAGSNVGLSVAKKFAADGYEVALAARNMTDGTSPEGFKTFQADLSERASVSGVFAKLEASLGVPNVVVYNAASMTPPPPGESAFSIPIETVERDMWINSLSAIAAAQEAIKGFNKASDGHPKRFIYTGNILNKVVLPMDMFVTLGMGKAASSYWISAADQLYAKDGYRFFYADQRTPDGGAMQNGVDGDAHADFYTQLVNGDDTIPSNATFVKGQGYKSF</sequence>
<protein>
    <submittedName>
        <fullName evidence="1">Uncharacterized protein</fullName>
    </submittedName>
</protein>
<proteinExistence type="predicted"/>
<reference evidence="1" key="1">
    <citation type="submission" date="2022-08" db="EMBL/GenBank/DDBJ databases">
        <title>Genome Sequence of Lecanicillium fungicola.</title>
        <authorList>
            <person name="Buettner E."/>
        </authorList>
    </citation>
    <scope>NUCLEOTIDE SEQUENCE</scope>
    <source>
        <strain evidence="1">Babe33</strain>
    </source>
</reference>